<comment type="caution">
    <text evidence="1">The sequence shown here is derived from an EMBL/GenBank/DDBJ whole genome shotgun (WGS) entry which is preliminary data.</text>
</comment>
<dbReference type="EMBL" id="LAZR01046632">
    <property type="protein sequence ID" value="KKK96089.1"/>
    <property type="molecule type" value="Genomic_DNA"/>
</dbReference>
<dbReference type="AlphaFoldDB" id="A0A0F9C0K2"/>
<evidence type="ECO:0000313" key="1">
    <source>
        <dbReference type="EMBL" id="KKK96089.1"/>
    </source>
</evidence>
<sequence>MVEGALVHASCQEGYRNQLDTETQEGNSILTVWKSKRAEDAFGVYHTKECKCPDCLLEAGPDVEFYEYGSDEDDY</sequence>
<proteinExistence type="predicted"/>
<organism evidence="1">
    <name type="scientific">marine sediment metagenome</name>
    <dbReference type="NCBI Taxonomy" id="412755"/>
    <lineage>
        <taxon>unclassified sequences</taxon>
        <taxon>metagenomes</taxon>
        <taxon>ecological metagenomes</taxon>
    </lineage>
</organism>
<gene>
    <name evidence="1" type="ORF">LCGC14_2666290</name>
</gene>
<protein>
    <submittedName>
        <fullName evidence="1">Uncharacterized protein</fullName>
    </submittedName>
</protein>
<name>A0A0F9C0K2_9ZZZZ</name>
<accession>A0A0F9C0K2</accession>
<reference evidence="1" key="1">
    <citation type="journal article" date="2015" name="Nature">
        <title>Complex archaea that bridge the gap between prokaryotes and eukaryotes.</title>
        <authorList>
            <person name="Spang A."/>
            <person name="Saw J.H."/>
            <person name="Jorgensen S.L."/>
            <person name="Zaremba-Niedzwiedzka K."/>
            <person name="Martijn J."/>
            <person name="Lind A.E."/>
            <person name="van Eijk R."/>
            <person name="Schleper C."/>
            <person name="Guy L."/>
            <person name="Ettema T.J."/>
        </authorList>
    </citation>
    <scope>NUCLEOTIDE SEQUENCE</scope>
</reference>